<dbReference type="PANTHER" id="PTHR43963">
    <property type="entry name" value="CARBONYL REDUCTASE 1-RELATED"/>
    <property type="match status" value="1"/>
</dbReference>
<evidence type="ECO:0000256" key="3">
    <source>
        <dbReference type="ARBA" id="ARBA00023002"/>
    </source>
</evidence>
<keyword evidence="3" id="KW-0560">Oxidoreductase</keyword>
<dbReference type="EMBL" id="HBIO01031347">
    <property type="protein sequence ID" value="CAE0479182.1"/>
    <property type="molecule type" value="Transcribed_RNA"/>
</dbReference>
<name>A0A7S3QJ67_9STRA</name>
<dbReference type="PANTHER" id="PTHR43963:SF6">
    <property type="entry name" value="CHAIN DEHYDROGENASE FAMILY PROTEIN, PUTATIVE (AFU_ORTHOLOGUE AFUA_3G15350)-RELATED"/>
    <property type="match status" value="1"/>
</dbReference>
<evidence type="ECO:0000313" key="6">
    <source>
        <dbReference type="EMBL" id="CAE0479182.1"/>
    </source>
</evidence>
<keyword evidence="2" id="KW-0521">NADP</keyword>
<evidence type="ECO:0008006" key="7">
    <source>
        <dbReference type="Google" id="ProtNLM"/>
    </source>
</evidence>
<evidence type="ECO:0000256" key="2">
    <source>
        <dbReference type="ARBA" id="ARBA00022857"/>
    </source>
</evidence>
<dbReference type="InterPro" id="IPR002347">
    <property type="entry name" value="SDR_fam"/>
</dbReference>
<dbReference type="PROSITE" id="PS00061">
    <property type="entry name" value="ADH_SHORT"/>
    <property type="match status" value="1"/>
</dbReference>
<dbReference type="Pfam" id="PF00106">
    <property type="entry name" value="adh_short"/>
    <property type="match status" value="1"/>
</dbReference>
<feature type="region of interest" description="Disordered" evidence="5">
    <location>
        <begin position="1"/>
        <end position="21"/>
    </location>
</feature>
<dbReference type="AlphaFoldDB" id="A0A7S3QJ67"/>
<evidence type="ECO:0000256" key="4">
    <source>
        <dbReference type="RuleBase" id="RU000363"/>
    </source>
</evidence>
<dbReference type="GO" id="GO:0016491">
    <property type="term" value="F:oxidoreductase activity"/>
    <property type="evidence" value="ECO:0007669"/>
    <property type="project" value="UniProtKB-KW"/>
</dbReference>
<accession>A0A7S3QJ67</accession>
<evidence type="ECO:0000256" key="5">
    <source>
        <dbReference type="SAM" id="MobiDB-lite"/>
    </source>
</evidence>
<dbReference type="PRINTS" id="PR00081">
    <property type="entry name" value="GDHRDH"/>
</dbReference>
<organism evidence="6">
    <name type="scientific">Chaetoceros debilis</name>
    <dbReference type="NCBI Taxonomy" id="122233"/>
    <lineage>
        <taxon>Eukaryota</taxon>
        <taxon>Sar</taxon>
        <taxon>Stramenopiles</taxon>
        <taxon>Ochrophyta</taxon>
        <taxon>Bacillariophyta</taxon>
        <taxon>Coscinodiscophyceae</taxon>
        <taxon>Chaetocerotophycidae</taxon>
        <taxon>Chaetocerotales</taxon>
        <taxon>Chaetocerotaceae</taxon>
        <taxon>Chaetoceros</taxon>
    </lineage>
</organism>
<comment type="similarity">
    <text evidence="1 4">Belongs to the short-chain dehydrogenases/reductases (SDR) family.</text>
</comment>
<dbReference type="InterPro" id="IPR020904">
    <property type="entry name" value="Sc_DH/Rdtase_CS"/>
</dbReference>
<dbReference type="PRINTS" id="PR00080">
    <property type="entry name" value="SDRFAMILY"/>
</dbReference>
<dbReference type="Gene3D" id="3.40.50.720">
    <property type="entry name" value="NAD(P)-binding Rossmann-like Domain"/>
    <property type="match status" value="1"/>
</dbReference>
<dbReference type="SUPFAM" id="SSF51735">
    <property type="entry name" value="NAD(P)-binding Rossmann-fold domains"/>
    <property type="match status" value="1"/>
</dbReference>
<protein>
    <recommendedName>
        <fullName evidence="7">Carbonyl reductase [NADPH] 1</fullName>
    </recommendedName>
</protein>
<proteinExistence type="inferred from homology"/>
<evidence type="ECO:0000256" key="1">
    <source>
        <dbReference type="ARBA" id="ARBA00006484"/>
    </source>
</evidence>
<gene>
    <name evidence="6" type="ORF">CDEB00056_LOCUS24036</name>
</gene>
<dbReference type="InterPro" id="IPR036291">
    <property type="entry name" value="NAD(P)-bd_dom_sf"/>
</dbReference>
<sequence>MMPNQAHALSSQSSSKPRSSFKRVALITGSNKGIGKEIARKIGKEDDQTICLLGCRDEELGRAAVRELIDDGCPNVAFVHVDLSDISTIRQAAKTIEEEYGQCDILVNNAAVCFNDPTLYGKVSHTPFVQQADLTVRTNFFGTLSLTQSLLPLLRKSSSPRIINIASSAGRLAILPSQQRRDDFTSENLTLEQLEGYMEEFIRNVQDGTHQNKGWPNTCYGASKVAIIAMTKIMARSESNIMVNSVDPGYCATHQNNNQGYVPAERGATTPFLLVTLPDDQFFTAVHWYEEQAIKW</sequence>
<reference evidence="6" key="1">
    <citation type="submission" date="2021-01" db="EMBL/GenBank/DDBJ databases">
        <authorList>
            <person name="Corre E."/>
            <person name="Pelletier E."/>
            <person name="Niang G."/>
            <person name="Scheremetjew M."/>
            <person name="Finn R."/>
            <person name="Kale V."/>
            <person name="Holt S."/>
            <person name="Cochrane G."/>
            <person name="Meng A."/>
            <person name="Brown T."/>
            <person name="Cohen L."/>
        </authorList>
    </citation>
    <scope>NUCLEOTIDE SEQUENCE</scope>
    <source>
        <strain evidence="6">MM31A-1</strain>
    </source>
</reference>